<name>X1KUB5_9ZZZZ</name>
<dbReference type="EMBL" id="BARV01008946">
    <property type="protein sequence ID" value="GAI10288.1"/>
    <property type="molecule type" value="Genomic_DNA"/>
</dbReference>
<dbReference type="SUPFAM" id="SSF55174">
    <property type="entry name" value="Alpha-L RNA-binding motif"/>
    <property type="match status" value="1"/>
</dbReference>
<organism evidence="2">
    <name type="scientific">marine sediment metagenome</name>
    <dbReference type="NCBI Taxonomy" id="412755"/>
    <lineage>
        <taxon>unclassified sequences</taxon>
        <taxon>metagenomes</taxon>
        <taxon>ecological metagenomes</taxon>
    </lineage>
</organism>
<dbReference type="CDD" id="cd00165">
    <property type="entry name" value="S4"/>
    <property type="match status" value="1"/>
</dbReference>
<dbReference type="InterPro" id="IPR036986">
    <property type="entry name" value="S4_RNA-bd_sf"/>
</dbReference>
<evidence type="ECO:0000259" key="1">
    <source>
        <dbReference type="Pfam" id="PF01479"/>
    </source>
</evidence>
<gene>
    <name evidence="2" type="ORF">S06H3_17826</name>
</gene>
<reference evidence="2" key="1">
    <citation type="journal article" date="2014" name="Front. Microbiol.">
        <title>High frequency of phylogenetically diverse reductive dehalogenase-homologous genes in deep subseafloor sedimentary metagenomes.</title>
        <authorList>
            <person name="Kawai M."/>
            <person name="Futagami T."/>
            <person name="Toyoda A."/>
            <person name="Takaki Y."/>
            <person name="Nishi S."/>
            <person name="Hori S."/>
            <person name="Arai W."/>
            <person name="Tsubouchi T."/>
            <person name="Morono Y."/>
            <person name="Uchiyama I."/>
            <person name="Ito T."/>
            <person name="Fujiyama A."/>
            <person name="Inagaki F."/>
            <person name="Takami H."/>
        </authorList>
    </citation>
    <scope>NUCLEOTIDE SEQUENCE</scope>
    <source>
        <strain evidence="2">Expedition CK06-06</strain>
    </source>
</reference>
<comment type="caution">
    <text evidence="2">The sequence shown here is derived from an EMBL/GenBank/DDBJ whole genome shotgun (WGS) entry which is preliminary data.</text>
</comment>
<dbReference type="GO" id="GO:0003723">
    <property type="term" value="F:RNA binding"/>
    <property type="evidence" value="ECO:0007669"/>
    <property type="project" value="InterPro"/>
</dbReference>
<accession>X1KUB5</accession>
<feature type="domain" description="RNA-binding S4" evidence="1">
    <location>
        <begin position="22"/>
        <end position="51"/>
    </location>
</feature>
<evidence type="ECO:0000313" key="2">
    <source>
        <dbReference type="EMBL" id="GAI10288.1"/>
    </source>
</evidence>
<proteinExistence type="predicted"/>
<protein>
    <recommendedName>
        <fullName evidence="1">RNA-binding S4 domain-containing protein</fullName>
    </recommendedName>
</protein>
<dbReference type="Pfam" id="PF01479">
    <property type="entry name" value="S4"/>
    <property type="match status" value="1"/>
</dbReference>
<dbReference type="InterPro" id="IPR002942">
    <property type="entry name" value="S4_RNA-bd"/>
</dbReference>
<sequence>MATPAKSKTETLQLIAPISGIRLDKYVAEALPKFSRSYIQKLIAQGYILVNE</sequence>
<dbReference type="PROSITE" id="PS50889">
    <property type="entry name" value="S4"/>
    <property type="match status" value="1"/>
</dbReference>
<dbReference type="AlphaFoldDB" id="X1KUB5"/>
<dbReference type="Gene3D" id="3.10.290.10">
    <property type="entry name" value="RNA-binding S4 domain"/>
    <property type="match status" value="1"/>
</dbReference>
<feature type="non-terminal residue" evidence="2">
    <location>
        <position position="52"/>
    </location>
</feature>